<feature type="transmembrane region" description="Helical" evidence="6">
    <location>
        <begin position="23"/>
        <end position="46"/>
    </location>
</feature>
<evidence type="ECO:0000256" key="4">
    <source>
        <dbReference type="ARBA" id="ARBA00022989"/>
    </source>
</evidence>
<gene>
    <name evidence="8" type="ORF">GCM10009539_02130</name>
</gene>
<evidence type="ECO:0000256" key="5">
    <source>
        <dbReference type="ARBA" id="ARBA00023136"/>
    </source>
</evidence>
<dbReference type="SUPFAM" id="SSF161111">
    <property type="entry name" value="Cation efflux protein transmembrane domain-like"/>
    <property type="match status" value="1"/>
</dbReference>
<feature type="transmembrane region" description="Helical" evidence="6">
    <location>
        <begin position="127"/>
        <end position="152"/>
    </location>
</feature>
<dbReference type="Gene3D" id="1.20.1510.10">
    <property type="entry name" value="Cation efflux protein transmembrane domain"/>
    <property type="match status" value="1"/>
</dbReference>
<evidence type="ECO:0000259" key="7">
    <source>
        <dbReference type="Pfam" id="PF01545"/>
    </source>
</evidence>
<keyword evidence="9" id="KW-1185">Reference proteome</keyword>
<dbReference type="PANTHER" id="PTHR13414:SF9">
    <property type="entry name" value="PROTON-COUPLED ZINC ANTIPORTER SLC30A9, MITOCHONDRIAL"/>
    <property type="match status" value="1"/>
</dbReference>
<dbReference type="EMBL" id="BAAAGX010000001">
    <property type="protein sequence ID" value="GAA0220396.1"/>
    <property type="molecule type" value="Genomic_DNA"/>
</dbReference>
<feature type="domain" description="Cation efflux protein transmembrane" evidence="7">
    <location>
        <begin position="25"/>
        <end position="235"/>
    </location>
</feature>
<dbReference type="InterPro" id="IPR002524">
    <property type="entry name" value="Cation_efflux"/>
</dbReference>
<dbReference type="Pfam" id="PF01545">
    <property type="entry name" value="Cation_efflux"/>
    <property type="match status" value="1"/>
</dbReference>
<dbReference type="InterPro" id="IPR036837">
    <property type="entry name" value="Cation_efflux_CTD_sf"/>
</dbReference>
<evidence type="ECO:0000313" key="8">
    <source>
        <dbReference type="EMBL" id="GAA0220396.1"/>
    </source>
</evidence>
<dbReference type="SUPFAM" id="SSF160240">
    <property type="entry name" value="Cation efflux protein cytoplasmic domain-like"/>
    <property type="match status" value="1"/>
</dbReference>
<comment type="caution">
    <text evidence="8">The sequence shown here is derived from an EMBL/GenBank/DDBJ whole genome shotgun (WGS) entry which is preliminary data.</text>
</comment>
<keyword evidence="4 6" id="KW-1133">Transmembrane helix</keyword>
<keyword evidence="3 6" id="KW-0812">Transmembrane</keyword>
<keyword evidence="2" id="KW-0813">Transport</keyword>
<protein>
    <submittedName>
        <fullName evidence="8">Cation diffusion facilitator family transporter</fullName>
    </submittedName>
</protein>
<evidence type="ECO:0000313" key="9">
    <source>
        <dbReference type="Proteomes" id="UP001500967"/>
    </source>
</evidence>
<keyword evidence="5 6" id="KW-0472">Membrane</keyword>
<comment type="subcellular location">
    <subcellularLocation>
        <location evidence="1">Membrane</location>
        <topology evidence="1">Multi-pass membrane protein</topology>
    </subcellularLocation>
</comment>
<evidence type="ECO:0000256" key="6">
    <source>
        <dbReference type="SAM" id="Phobius"/>
    </source>
</evidence>
<feature type="transmembrane region" description="Helical" evidence="6">
    <location>
        <begin position="209"/>
        <end position="227"/>
    </location>
</feature>
<dbReference type="Gene3D" id="3.30.70.1350">
    <property type="entry name" value="Cation efflux protein, cytoplasmic domain"/>
    <property type="match status" value="1"/>
</dbReference>
<reference evidence="8 9" key="1">
    <citation type="journal article" date="2019" name="Int. J. Syst. Evol. Microbiol.">
        <title>The Global Catalogue of Microorganisms (GCM) 10K type strain sequencing project: providing services to taxonomists for standard genome sequencing and annotation.</title>
        <authorList>
            <consortium name="The Broad Institute Genomics Platform"/>
            <consortium name="The Broad Institute Genome Sequencing Center for Infectious Disease"/>
            <person name="Wu L."/>
            <person name="Ma J."/>
        </authorList>
    </citation>
    <scope>NUCLEOTIDE SEQUENCE [LARGE SCALE GENOMIC DNA]</scope>
    <source>
        <strain evidence="8 9">JCM 10425</strain>
    </source>
</reference>
<proteinExistence type="predicted"/>
<dbReference type="InterPro" id="IPR040177">
    <property type="entry name" value="SLC30A9"/>
</dbReference>
<feature type="transmembrane region" description="Helical" evidence="6">
    <location>
        <begin position="173"/>
        <end position="197"/>
    </location>
</feature>
<evidence type="ECO:0000256" key="3">
    <source>
        <dbReference type="ARBA" id="ARBA00022692"/>
    </source>
</evidence>
<organism evidence="8 9">
    <name type="scientific">Cryptosporangium japonicum</name>
    <dbReference type="NCBI Taxonomy" id="80872"/>
    <lineage>
        <taxon>Bacteria</taxon>
        <taxon>Bacillati</taxon>
        <taxon>Actinomycetota</taxon>
        <taxon>Actinomycetes</taxon>
        <taxon>Cryptosporangiales</taxon>
        <taxon>Cryptosporangiaceae</taxon>
        <taxon>Cryptosporangium</taxon>
    </lineage>
</organism>
<dbReference type="Proteomes" id="UP001500967">
    <property type="component" value="Unassembled WGS sequence"/>
</dbReference>
<sequence>MTDTPTPGPLPADDSGSGGESTLTVVVAGVANLAIAIAKAVGGLLAGSSAMLSEAAHSLADTITEVLLLTAVKRSGRPADENHQFGYGQAHYFWAFIAALATFTAGSVFSIFQGVHTILEGEEPGDFLVSYVVLAVAFVVEGISLSQAVRQIRGGARRWRIHPARYLRRTPDTALKAVAFEDSAALIGLLLAAGGLAGTEFTGSPVWDGAASILIGVLLAVVAVTLGRENASYLVGRAAAPRVQEAIRRTIEETPGVDRVVTLYTQHLGPRELLIAAKVDFSDGDADAVEHSAEEAERRIHENVPNVRELFLDPTPRRGAH</sequence>
<evidence type="ECO:0000256" key="1">
    <source>
        <dbReference type="ARBA" id="ARBA00004141"/>
    </source>
</evidence>
<dbReference type="PANTHER" id="PTHR13414">
    <property type="entry name" value="HUEL-CATION TRANSPORTER"/>
    <property type="match status" value="1"/>
</dbReference>
<dbReference type="InterPro" id="IPR027469">
    <property type="entry name" value="Cation_efflux_TMD_sf"/>
</dbReference>
<accession>A0ABN0TFN4</accession>
<dbReference type="InterPro" id="IPR058533">
    <property type="entry name" value="Cation_efflux_TM"/>
</dbReference>
<feature type="transmembrane region" description="Helical" evidence="6">
    <location>
        <begin position="92"/>
        <end position="115"/>
    </location>
</feature>
<name>A0ABN0TFN4_9ACTN</name>
<dbReference type="NCBIfam" id="TIGR01297">
    <property type="entry name" value="CDF"/>
    <property type="match status" value="1"/>
</dbReference>
<evidence type="ECO:0000256" key="2">
    <source>
        <dbReference type="ARBA" id="ARBA00022448"/>
    </source>
</evidence>